<name>A0ABU5C7H8_9BACI</name>
<dbReference type="InterPro" id="IPR052558">
    <property type="entry name" value="Siderophore_Hydrolase_D"/>
</dbReference>
<evidence type="ECO:0000256" key="3">
    <source>
        <dbReference type="SAM" id="Phobius"/>
    </source>
</evidence>
<keyword evidence="5" id="KW-1185">Reference proteome</keyword>
<comment type="similarity">
    <text evidence="1">Belongs to the esterase D family.</text>
</comment>
<evidence type="ECO:0000256" key="2">
    <source>
        <dbReference type="ARBA" id="ARBA00022801"/>
    </source>
</evidence>
<evidence type="ECO:0000256" key="1">
    <source>
        <dbReference type="ARBA" id="ARBA00005622"/>
    </source>
</evidence>
<sequence>MENAKPFHIPNAMQWTMENNQGEPYRMMMWVPDTEAPPNGFPVYYLLDANAIFATVTETIRVQSSGPRKLEPAVVVGIGYDSDKPIVTERRFKDYTLPASPEELRKRKNGMAWPENGGIEEFLDFIEGKVKPEVARLTSINRYRQAIFGHSLGGFFGALYIIYQK</sequence>
<dbReference type="Proteomes" id="UP001281447">
    <property type="component" value="Unassembled WGS sequence"/>
</dbReference>
<dbReference type="Gene3D" id="3.40.50.1820">
    <property type="entry name" value="alpha/beta hydrolase"/>
    <property type="match status" value="1"/>
</dbReference>
<dbReference type="PANTHER" id="PTHR40841">
    <property type="entry name" value="SIDEROPHORE TRIACETYLFUSARININE C ESTERASE"/>
    <property type="match status" value="1"/>
</dbReference>
<proteinExistence type="inferred from homology"/>
<feature type="transmembrane region" description="Helical" evidence="3">
    <location>
        <begin position="146"/>
        <end position="163"/>
    </location>
</feature>
<dbReference type="InterPro" id="IPR000801">
    <property type="entry name" value="Esterase-like"/>
</dbReference>
<evidence type="ECO:0000313" key="5">
    <source>
        <dbReference type="Proteomes" id="UP001281447"/>
    </source>
</evidence>
<dbReference type="InterPro" id="IPR029058">
    <property type="entry name" value="AB_hydrolase_fold"/>
</dbReference>
<dbReference type="Pfam" id="PF00756">
    <property type="entry name" value="Esterase"/>
    <property type="match status" value="1"/>
</dbReference>
<comment type="caution">
    <text evidence="4">The sequence shown here is derived from an EMBL/GenBank/DDBJ whole genome shotgun (WGS) entry which is preliminary data.</text>
</comment>
<accession>A0ABU5C7H8</accession>
<dbReference type="SUPFAM" id="SSF53474">
    <property type="entry name" value="alpha/beta-Hydrolases"/>
    <property type="match status" value="1"/>
</dbReference>
<keyword evidence="3" id="KW-0472">Membrane</keyword>
<keyword evidence="2 4" id="KW-0378">Hydrolase</keyword>
<organism evidence="4 5">
    <name type="scientific">Tigheibacillus halophilus</name>
    <dbReference type="NCBI Taxonomy" id="361280"/>
    <lineage>
        <taxon>Bacteria</taxon>
        <taxon>Bacillati</taxon>
        <taxon>Bacillota</taxon>
        <taxon>Bacilli</taxon>
        <taxon>Bacillales</taxon>
        <taxon>Bacillaceae</taxon>
        <taxon>Tigheibacillus</taxon>
    </lineage>
</organism>
<dbReference type="PANTHER" id="PTHR40841:SF2">
    <property type="entry name" value="SIDEROPHORE-DEGRADING ESTERASE (EUROFUNG)"/>
    <property type="match status" value="1"/>
</dbReference>
<reference evidence="4 5" key="1">
    <citation type="submission" date="2023-10" db="EMBL/GenBank/DDBJ databases">
        <title>Virgibacillus halophilus 5B73C genome.</title>
        <authorList>
            <person name="Miliotis G."/>
            <person name="Sengupta P."/>
            <person name="Hameed A."/>
            <person name="Chuvochina M."/>
            <person name="Mcdonagh F."/>
            <person name="Simpson A.C."/>
            <person name="Singh N.K."/>
            <person name="Rekha P.D."/>
            <person name="Raman K."/>
            <person name="Hugenholtz P."/>
            <person name="Venkateswaran K."/>
        </authorList>
    </citation>
    <scope>NUCLEOTIDE SEQUENCE [LARGE SCALE GENOMIC DNA]</scope>
    <source>
        <strain evidence="4 5">5B73C</strain>
    </source>
</reference>
<keyword evidence="3" id="KW-1133">Transmembrane helix</keyword>
<protein>
    <submittedName>
        <fullName evidence="4">Alpha/beta hydrolase-fold protein</fullName>
    </submittedName>
</protein>
<keyword evidence="3" id="KW-0812">Transmembrane</keyword>
<gene>
    <name evidence="4" type="ORF">RWE15_13515</name>
</gene>
<dbReference type="EMBL" id="JAWDIP010000003">
    <property type="protein sequence ID" value="MDY0395251.1"/>
    <property type="molecule type" value="Genomic_DNA"/>
</dbReference>
<dbReference type="GO" id="GO:0016787">
    <property type="term" value="F:hydrolase activity"/>
    <property type="evidence" value="ECO:0007669"/>
    <property type="project" value="UniProtKB-KW"/>
</dbReference>
<evidence type="ECO:0000313" key="4">
    <source>
        <dbReference type="EMBL" id="MDY0395251.1"/>
    </source>
</evidence>